<gene>
    <name evidence="2" type="ORF">HW115_05290</name>
</gene>
<dbReference type="EMBL" id="JACBAZ010000002">
    <property type="protein sequence ID" value="NWK55012.1"/>
    <property type="molecule type" value="Genomic_DNA"/>
</dbReference>
<evidence type="ECO:0000313" key="2">
    <source>
        <dbReference type="EMBL" id="NWK55012.1"/>
    </source>
</evidence>
<comment type="caution">
    <text evidence="2">The sequence shown here is derived from an EMBL/GenBank/DDBJ whole genome shotgun (WGS) entry which is preliminary data.</text>
</comment>
<organism evidence="2 3">
    <name type="scientific">Oceaniferula marina</name>
    <dbReference type="NCBI Taxonomy" id="2748318"/>
    <lineage>
        <taxon>Bacteria</taxon>
        <taxon>Pseudomonadati</taxon>
        <taxon>Verrucomicrobiota</taxon>
        <taxon>Verrucomicrobiia</taxon>
        <taxon>Verrucomicrobiales</taxon>
        <taxon>Verrucomicrobiaceae</taxon>
        <taxon>Oceaniferula</taxon>
    </lineage>
</organism>
<evidence type="ECO:0000256" key="1">
    <source>
        <dbReference type="SAM" id="Phobius"/>
    </source>
</evidence>
<sequence length="334" mass="37575">MPSLPTDASTLAVELAPTINALEEGRMVTLNKIRSAWKKIGIATALALGIALIVFITSQGQSDSSNALVIIIPIAAIALIYSMVIYSQSIGGPTASYRSYYKSQIIGGMTRLIQPDIDYMPSRGLSESNFRSMNLYNGDIDRFHGEDLFTGKIGKTAITFSEVHAEDKRTRRNSKGKSETYWVTIFKGLAVIVDFNKHFRSWVTLHPDTAESSFGWLGRKLQQLGGDLVRLENPDFEQAFVVRGGDQVEARYLLTPEMQERLLNLRQHFGDGIRLAMHNSQLHLTIPNSNNWFEPDIRRPAGDPSQMQLFIQQMTSIFHIVELLDLNTRIWTKK</sequence>
<accession>A0A851GDJ7</accession>
<dbReference type="AlphaFoldDB" id="A0A851GDJ7"/>
<dbReference type="Proteomes" id="UP000557872">
    <property type="component" value="Unassembled WGS sequence"/>
</dbReference>
<keyword evidence="1" id="KW-0472">Membrane</keyword>
<proteinExistence type="predicted"/>
<name>A0A851GDJ7_9BACT</name>
<dbReference type="Pfam" id="PF11335">
    <property type="entry name" value="DUF3137"/>
    <property type="match status" value="1"/>
</dbReference>
<keyword evidence="1" id="KW-0812">Transmembrane</keyword>
<feature type="transmembrane region" description="Helical" evidence="1">
    <location>
        <begin position="68"/>
        <end position="86"/>
    </location>
</feature>
<keyword evidence="1" id="KW-1133">Transmembrane helix</keyword>
<dbReference type="InterPro" id="IPR021484">
    <property type="entry name" value="DUF3137"/>
</dbReference>
<protein>
    <submittedName>
        <fullName evidence="2">DUF3137 domain-containing protein</fullName>
    </submittedName>
</protein>
<feature type="transmembrane region" description="Helical" evidence="1">
    <location>
        <begin position="36"/>
        <end position="56"/>
    </location>
</feature>
<evidence type="ECO:0000313" key="3">
    <source>
        <dbReference type="Proteomes" id="UP000557872"/>
    </source>
</evidence>
<reference evidence="2 3" key="1">
    <citation type="submission" date="2020-07" db="EMBL/GenBank/DDBJ databases">
        <title>Roseicoccus Jingziensis gen. nov., sp. nov., isolated from coastal seawater.</title>
        <authorList>
            <person name="Feng X."/>
        </authorList>
    </citation>
    <scope>NUCLEOTIDE SEQUENCE [LARGE SCALE GENOMIC DNA]</scope>
    <source>
        <strain evidence="2 3">N1E253</strain>
    </source>
</reference>
<dbReference type="RefSeq" id="WP_178931557.1">
    <property type="nucleotide sequence ID" value="NZ_JACBAZ010000002.1"/>
</dbReference>
<keyword evidence="3" id="KW-1185">Reference proteome</keyword>